<keyword evidence="6" id="KW-0574">Periplasm</keyword>
<dbReference type="Gene3D" id="2.60.40.3500">
    <property type="match status" value="1"/>
</dbReference>
<evidence type="ECO:0000256" key="1">
    <source>
        <dbReference type="ARBA" id="ARBA00001561"/>
    </source>
</evidence>
<dbReference type="EC" id="3.5.1.28" evidence="4"/>
<feature type="domain" description="MurNAc-LAA" evidence="11">
    <location>
        <begin position="224"/>
        <end position="379"/>
    </location>
</feature>
<dbReference type="CDD" id="cd02696">
    <property type="entry name" value="MurNAc-LAA"/>
    <property type="match status" value="1"/>
</dbReference>
<dbReference type="SMART" id="SM00646">
    <property type="entry name" value="Ami_3"/>
    <property type="match status" value="1"/>
</dbReference>
<dbReference type="AlphaFoldDB" id="A0A450UPP9"/>
<keyword evidence="8" id="KW-0961">Cell wall biogenesis/degradation</keyword>
<evidence type="ECO:0000256" key="8">
    <source>
        <dbReference type="ARBA" id="ARBA00023316"/>
    </source>
</evidence>
<dbReference type="InterPro" id="IPR002508">
    <property type="entry name" value="MurNAc-LAA_cat"/>
</dbReference>
<evidence type="ECO:0000256" key="4">
    <source>
        <dbReference type="ARBA" id="ARBA00011901"/>
    </source>
</evidence>
<dbReference type="PANTHER" id="PTHR30404">
    <property type="entry name" value="N-ACETYLMURAMOYL-L-ALANINE AMIDASE"/>
    <property type="match status" value="1"/>
</dbReference>
<dbReference type="GO" id="GO:0030288">
    <property type="term" value="C:outer membrane-bounded periplasmic space"/>
    <property type="evidence" value="ECO:0007669"/>
    <property type="project" value="TreeGrafter"/>
</dbReference>
<dbReference type="GO" id="GO:0008745">
    <property type="term" value="F:N-acetylmuramoyl-L-alanine amidase activity"/>
    <property type="evidence" value="ECO:0007669"/>
    <property type="project" value="UniProtKB-EC"/>
</dbReference>
<dbReference type="SUPFAM" id="SSF53187">
    <property type="entry name" value="Zn-dependent exopeptidases"/>
    <property type="match status" value="1"/>
</dbReference>
<dbReference type="Gene3D" id="3.40.630.40">
    <property type="entry name" value="Zn-dependent exopeptidases"/>
    <property type="match status" value="1"/>
</dbReference>
<evidence type="ECO:0000313" key="12">
    <source>
        <dbReference type="EMBL" id="VFJ93789.1"/>
    </source>
</evidence>
<dbReference type="EMBL" id="CAADFJ010000056">
    <property type="protein sequence ID" value="VFK00999.1"/>
    <property type="molecule type" value="Genomic_DNA"/>
</dbReference>
<gene>
    <name evidence="12" type="ORF">BECKH772A_GA0070896_1006117</name>
    <name evidence="13" type="ORF">BECKH772B_GA0070898_1006217</name>
    <name evidence="14" type="ORF">BECKH772C_GA0070978_1005617</name>
</gene>
<reference evidence="13" key="1">
    <citation type="submission" date="2019-02" db="EMBL/GenBank/DDBJ databases">
        <authorList>
            <person name="Gruber-Vodicka R. H."/>
            <person name="Seah K. B. B."/>
        </authorList>
    </citation>
    <scope>NUCLEOTIDE SEQUENCE</scope>
    <source>
        <strain evidence="14">BECK_SA2B12</strain>
        <strain evidence="12">BECK_SA2B15</strain>
        <strain evidence="13">BECK_SA2B20</strain>
    </source>
</reference>
<dbReference type="EMBL" id="CAADFI010000062">
    <property type="protein sequence ID" value="VFJ94507.1"/>
    <property type="molecule type" value="Genomic_DNA"/>
</dbReference>
<dbReference type="Pfam" id="PF01520">
    <property type="entry name" value="Amidase_3"/>
    <property type="match status" value="1"/>
</dbReference>
<evidence type="ECO:0000256" key="7">
    <source>
        <dbReference type="ARBA" id="ARBA00022801"/>
    </source>
</evidence>
<feature type="region of interest" description="Disordered" evidence="10">
    <location>
        <begin position="136"/>
        <end position="155"/>
    </location>
</feature>
<sequence length="396" mass="44028">MGIVARILGVALIFLFANKAAIASTEVKNVRMWPAPDHTRVVFDVNTPVRHTLFSLQKPDRVVIDMPNVRMGMMPPDPKASDPLLRRIRFATHERKDFLRVVLDLKRPVHPKSFLLPPNRNYGHRLVVDLFREPETPRAAARKPSAPKPHARAAPPSKLRKIIVAIDPGHGGEDAGAIGRRGTREKDVVLAIGKKLKTLLNRQRGVEAFLVRRGDYYVGLKKRTRIARDHRADLLISIHADAFHDPMVYGSSVYVLSETGASSEAAKWLADRENSADLVGGVSLNDKDNLLASVLLDLSQKATLNDSVALGTNVLNELKKLGSTHKRQVHRAGFMVLKSPDIPSILVETAFISNPVEERRLRSSKHQSRVAQAILRGILRYFKKNAPLGTLLAARR</sequence>
<evidence type="ECO:0000256" key="9">
    <source>
        <dbReference type="ARBA" id="ARBA00074581"/>
    </source>
</evidence>
<evidence type="ECO:0000313" key="13">
    <source>
        <dbReference type="EMBL" id="VFJ94507.1"/>
    </source>
</evidence>
<dbReference type="Pfam" id="PF11741">
    <property type="entry name" value="AMIN"/>
    <property type="match status" value="1"/>
</dbReference>
<comment type="subcellular location">
    <subcellularLocation>
        <location evidence="2">Periplasm</location>
    </subcellularLocation>
</comment>
<organism evidence="13">
    <name type="scientific">Candidatus Kentrum eta</name>
    <dbReference type="NCBI Taxonomy" id="2126337"/>
    <lineage>
        <taxon>Bacteria</taxon>
        <taxon>Pseudomonadati</taxon>
        <taxon>Pseudomonadota</taxon>
        <taxon>Gammaproteobacteria</taxon>
        <taxon>Candidatus Kentrum</taxon>
    </lineage>
</organism>
<evidence type="ECO:0000313" key="14">
    <source>
        <dbReference type="EMBL" id="VFK00999.1"/>
    </source>
</evidence>
<proteinExistence type="inferred from homology"/>
<comment type="catalytic activity">
    <reaction evidence="1">
        <text>Hydrolyzes the link between N-acetylmuramoyl residues and L-amino acid residues in certain cell-wall glycopeptides.</text>
        <dbReference type="EC" id="3.5.1.28"/>
    </reaction>
</comment>
<keyword evidence="5" id="KW-0732">Signal</keyword>
<evidence type="ECO:0000256" key="2">
    <source>
        <dbReference type="ARBA" id="ARBA00004418"/>
    </source>
</evidence>
<evidence type="ECO:0000256" key="5">
    <source>
        <dbReference type="ARBA" id="ARBA00022729"/>
    </source>
</evidence>
<evidence type="ECO:0000256" key="6">
    <source>
        <dbReference type="ARBA" id="ARBA00022764"/>
    </source>
</evidence>
<dbReference type="GO" id="GO:0009253">
    <property type="term" value="P:peptidoglycan catabolic process"/>
    <property type="evidence" value="ECO:0007669"/>
    <property type="project" value="InterPro"/>
</dbReference>
<dbReference type="EMBL" id="CAADFG010000061">
    <property type="protein sequence ID" value="VFJ93789.1"/>
    <property type="molecule type" value="Genomic_DNA"/>
</dbReference>
<dbReference type="GO" id="GO:0071555">
    <property type="term" value="P:cell wall organization"/>
    <property type="evidence" value="ECO:0007669"/>
    <property type="project" value="UniProtKB-KW"/>
</dbReference>
<dbReference type="InterPro" id="IPR021731">
    <property type="entry name" value="AMIN_dom"/>
</dbReference>
<dbReference type="InterPro" id="IPR050695">
    <property type="entry name" value="N-acetylmuramoyl_amidase_3"/>
</dbReference>
<comment type="similarity">
    <text evidence="3">Belongs to the N-acetylmuramoyl-L-alanine amidase 3 family.</text>
</comment>
<keyword evidence="7" id="KW-0378">Hydrolase</keyword>
<name>A0A450UPP9_9GAMM</name>
<protein>
    <recommendedName>
        <fullName evidence="9">N-acetylmuramoyl-L-alanine amidase AmiC</fullName>
        <ecNumber evidence="4">3.5.1.28</ecNumber>
    </recommendedName>
</protein>
<evidence type="ECO:0000259" key="11">
    <source>
        <dbReference type="SMART" id="SM00646"/>
    </source>
</evidence>
<dbReference type="FunFam" id="3.40.630.40:FF:000001">
    <property type="entry name" value="N-acetylmuramoyl-L-alanine amidase"/>
    <property type="match status" value="1"/>
</dbReference>
<evidence type="ECO:0000256" key="3">
    <source>
        <dbReference type="ARBA" id="ARBA00010860"/>
    </source>
</evidence>
<accession>A0A450UPP9</accession>
<evidence type="ECO:0000256" key="10">
    <source>
        <dbReference type="SAM" id="MobiDB-lite"/>
    </source>
</evidence>
<dbReference type="PANTHER" id="PTHR30404:SF0">
    <property type="entry name" value="N-ACETYLMURAMOYL-L-ALANINE AMIDASE AMIC"/>
    <property type="match status" value="1"/>
</dbReference>